<feature type="transmembrane region" description="Helical" evidence="2">
    <location>
        <begin position="80"/>
        <end position="102"/>
    </location>
</feature>
<feature type="transmembrane region" description="Helical" evidence="2">
    <location>
        <begin position="151"/>
        <end position="176"/>
    </location>
</feature>
<accession>A0AAD5W5R9</accession>
<dbReference type="Pfam" id="PF12271">
    <property type="entry name" value="Chs7"/>
    <property type="match status" value="1"/>
</dbReference>
<organism evidence="3 4">
    <name type="scientific">Leucocoprinus birnbaumii</name>
    <dbReference type="NCBI Taxonomy" id="56174"/>
    <lineage>
        <taxon>Eukaryota</taxon>
        <taxon>Fungi</taxon>
        <taxon>Dikarya</taxon>
        <taxon>Basidiomycota</taxon>
        <taxon>Agaricomycotina</taxon>
        <taxon>Agaricomycetes</taxon>
        <taxon>Agaricomycetidae</taxon>
        <taxon>Agaricales</taxon>
        <taxon>Agaricineae</taxon>
        <taxon>Agaricaceae</taxon>
        <taxon>Leucocoprinus</taxon>
    </lineage>
</organism>
<evidence type="ECO:0000313" key="3">
    <source>
        <dbReference type="EMBL" id="KAJ3576672.1"/>
    </source>
</evidence>
<dbReference type="InterPro" id="IPR022057">
    <property type="entry name" value="Chs7"/>
</dbReference>
<dbReference type="PANTHER" id="PTHR35329">
    <property type="entry name" value="CHITIN SYNTHASE EXPORT CHAPERONE"/>
    <property type="match status" value="1"/>
</dbReference>
<keyword evidence="4" id="KW-1185">Reference proteome</keyword>
<feature type="region of interest" description="Disordered" evidence="1">
    <location>
        <begin position="1"/>
        <end position="24"/>
    </location>
</feature>
<evidence type="ECO:0000313" key="4">
    <source>
        <dbReference type="Proteomes" id="UP001213000"/>
    </source>
</evidence>
<reference evidence="3" key="1">
    <citation type="submission" date="2022-07" db="EMBL/GenBank/DDBJ databases">
        <title>Genome Sequence of Leucocoprinus birnbaumii.</title>
        <authorList>
            <person name="Buettner E."/>
        </authorList>
    </citation>
    <scope>NUCLEOTIDE SEQUENCE</scope>
    <source>
        <strain evidence="3">VT141</strain>
    </source>
</reference>
<sequence>MRKTSGLQRESPGFLGLGSQRPSAPVGVNPECGIYKLHTVEGSSLSNIANNVLCGVGFIVTAFLLWGCQKRIAAVGRVEFRALLATYLVSLIFQLVTTGALLEQGTQTIGALTAIHCGIVASLFWVLLWYSFTTMQVLDDGQTASLLIMHVGQFAFFFVTMFIALATAFGFTSAFGGVSNPPDALQSIPLFVLTSIWPAVSAVLSFVVISWVVLHILHERRPFWIYMGAAIAFIVAQVFRLSPVGVSICESSNHRVDGTFIATFLETVSIVAMYYGWADMTKAAWDDSV</sequence>
<protein>
    <recommendedName>
        <fullName evidence="5">Chitin synthase export chaperone</fullName>
    </recommendedName>
</protein>
<evidence type="ECO:0008006" key="5">
    <source>
        <dbReference type="Google" id="ProtNLM"/>
    </source>
</evidence>
<name>A0AAD5W5R9_9AGAR</name>
<dbReference type="GO" id="GO:0005789">
    <property type="term" value="C:endoplasmic reticulum membrane"/>
    <property type="evidence" value="ECO:0007669"/>
    <property type="project" value="TreeGrafter"/>
</dbReference>
<feature type="transmembrane region" description="Helical" evidence="2">
    <location>
        <begin position="196"/>
        <end position="216"/>
    </location>
</feature>
<dbReference type="Proteomes" id="UP001213000">
    <property type="component" value="Unassembled WGS sequence"/>
</dbReference>
<dbReference type="AlphaFoldDB" id="A0AAD5W5R9"/>
<dbReference type="PANTHER" id="PTHR35329:SF1">
    <property type="entry name" value="CHITIN SYNTHASE EXPORT CHAPERONE"/>
    <property type="match status" value="1"/>
</dbReference>
<gene>
    <name evidence="3" type="ORF">NP233_g267</name>
</gene>
<comment type="caution">
    <text evidence="3">The sequence shown here is derived from an EMBL/GenBank/DDBJ whole genome shotgun (WGS) entry which is preliminary data.</text>
</comment>
<evidence type="ECO:0000256" key="1">
    <source>
        <dbReference type="SAM" id="MobiDB-lite"/>
    </source>
</evidence>
<keyword evidence="2" id="KW-0472">Membrane</keyword>
<dbReference type="EMBL" id="JANIEX010000007">
    <property type="protein sequence ID" value="KAJ3576672.1"/>
    <property type="molecule type" value="Genomic_DNA"/>
</dbReference>
<keyword evidence="2" id="KW-0812">Transmembrane</keyword>
<feature type="transmembrane region" description="Helical" evidence="2">
    <location>
        <begin position="108"/>
        <end position="130"/>
    </location>
</feature>
<feature type="transmembrane region" description="Helical" evidence="2">
    <location>
        <begin position="48"/>
        <end position="68"/>
    </location>
</feature>
<evidence type="ECO:0000256" key="2">
    <source>
        <dbReference type="SAM" id="Phobius"/>
    </source>
</evidence>
<feature type="transmembrane region" description="Helical" evidence="2">
    <location>
        <begin position="259"/>
        <end position="277"/>
    </location>
</feature>
<dbReference type="GO" id="GO:0006457">
    <property type="term" value="P:protein folding"/>
    <property type="evidence" value="ECO:0007669"/>
    <property type="project" value="TreeGrafter"/>
</dbReference>
<dbReference type="GO" id="GO:0051082">
    <property type="term" value="F:unfolded protein binding"/>
    <property type="evidence" value="ECO:0007669"/>
    <property type="project" value="TreeGrafter"/>
</dbReference>
<keyword evidence="2" id="KW-1133">Transmembrane helix</keyword>
<proteinExistence type="predicted"/>
<feature type="transmembrane region" description="Helical" evidence="2">
    <location>
        <begin position="223"/>
        <end position="239"/>
    </location>
</feature>